<protein>
    <submittedName>
        <fullName evidence="1">Uncharacterized protein</fullName>
    </submittedName>
</protein>
<comment type="caution">
    <text evidence="1">The sequence shown here is derived from an EMBL/GenBank/DDBJ whole genome shotgun (WGS) entry which is preliminary data.</text>
</comment>
<evidence type="ECO:0000313" key="2">
    <source>
        <dbReference type="Proteomes" id="UP000018721"/>
    </source>
</evidence>
<gene>
    <name evidence="1" type="ORF">F443_00216</name>
</gene>
<keyword evidence="2" id="KW-1185">Reference proteome</keyword>
<dbReference type="HOGENOM" id="CLU_135913_0_0_1"/>
<organism evidence="1 2">
    <name type="scientific">Phytophthora nicotianae P1569</name>
    <dbReference type="NCBI Taxonomy" id="1317065"/>
    <lineage>
        <taxon>Eukaryota</taxon>
        <taxon>Sar</taxon>
        <taxon>Stramenopiles</taxon>
        <taxon>Oomycota</taxon>
        <taxon>Peronosporomycetes</taxon>
        <taxon>Peronosporales</taxon>
        <taxon>Peronosporaceae</taxon>
        <taxon>Phytophthora</taxon>
    </lineage>
</organism>
<dbReference type="OrthoDB" id="151808at2759"/>
<dbReference type="eggNOG" id="ENOG502RGDQ">
    <property type="taxonomic scope" value="Eukaryota"/>
</dbReference>
<dbReference type="AlphaFoldDB" id="V9G2Q1"/>
<dbReference type="Proteomes" id="UP000018721">
    <property type="component" value="Unassembled WGS sequence"/>
</dbReference>
<reference evidence="1 2" key="1">
    <citation type="submission" date="2013-11" db="EMBL/GenBank/DDBJ databases">
        <title>The Genome Sequence of Phytophthora parasitica P1569.</title>
        <authorList>
            <consortium name="The Broad Institute Genomics Platform"/>
            <person name="Russ C."/>
            <person name="Tyler B."/>
            <person name="Panabieres F."/>
            <person name="Shan W."/>
            <person name="Tripathy S."/>
            <person name="Grunwald N."/>
            <person name="Machado M."/>
            <person name="Johnson C.S."/>
            <person name="Arredondo F."/>
            <person name="Hong C."/>
            <person name="Coffey M."/>
            <person name="Young S.K."/>
            <person name="Zeng Q."/>
            <person name="Gargeya S."/>
            <person name="Fitzgerald M."/>
            <person name="Abouelleil A."/>
            <person name="Alvarado L."/>
            <person name="Chapman S.B."/>
            <person name="Gainer-Dewar J."/>
            <person name="Goldberg J."/>
            <person name="Griggs A."/>
            <person name="Gujja S."/>
            <person name="Hansen M."/>
            <person name="Howarth C."/>
            <person name="Imamovic A."/>
            <person name="Ireland A."/>
            <person name="Larimer J."/>
            <person name="McCowan C."/>
            <person name="Murphy C."/>
            <person name="Pearson M."/>
            <person name="Poon T.W."/>
            <person name="Priest M."/>
            <person name="Roberts A."/>
            <person name="Saif S."/>
            <person name="Shea T."/>
            <person name="Sykes S."/>
            <person name="Wortman J."/>
            <person name="Nusbaum C."/>
            <person name="Birren B."/>
        </authorList>
    </citation>
    <scope>NUCLEOTIDE SEQUENCE [LARGE SCALE GENOMIC DNA]</scope>
    <source>
        <strain evidence="1 2">P1569</strain>
    </source>
</reference>
<dbReference type="EMBL" id="ANIZ01000038">
    <property type="protein sequence ID" value="ETI57503.1"/>
    <property type="molecule type" value="Genomic_DNA"/>
</dbReference>
<proteinExistence type="predicted"/>
<name>V9G2Q1_PHYNI</name>
<evidence type="ECO:0000313" key="1">
    <source>
        <dbReference type="EMBL" id="ETI57503.1"/>
    </source>
</evidence>
<accession>V9G2Q1</accession>
<sequence length="151" mass="16849">MDPTGPPHSEICSVRNKFLSITMTSISPPRRSMSESYKHHYLATLEEDEENPACSVPLPNEPVDDHHPLMLAVDHTGEPLLALQHRSKSESFICTAQGIVFEHARSEYSSKLSNLEALAANNNALGTRSNVLLAKKALRYRKGVGRRRNME</sequence>